<dbReference type="PANTHER" id="PTHR43619">
    <property type="entry name" value="S-ADENOSYL-L-METHIONINE-DEPENDENT METHYLTRANSFERASE YKTD-RELATED"/>
    <property type="match status" value="1"/>
</dbReference>
<dbReference type="RefSeq" id="WP_136964234.1">
    <property type="nucleotide sequence ID" value="NZ_CP039690.1"/>
</dbReference>
<dbReference type="KEGG" id="pstg:E8M01_34065"/>
<dbReference type="Gene3D" id="3.40.50.150">
    <property type="entry name" value="Vaccinia Virus protein VP39"/>
    <property type="match status" value="1"/>
</dbReference>
<accession>A0A4D7B4T3</accession>
<dbReference type="InterPro" id="IPR029063">
    <property type="entry name" value="SAM-dependent_MTases_sf"/>
</dbReference>
<sequence length="274" mass="30561">MTAEKITLTGVKETLLITLYGKGEESRLTGSLLRDRFAAEVIGRIDYDFSKLQVGRDDMVGLATRAYRFDQCARAFIAAHPDAIVLHLGCGLDSRIFRLDPPATVRWFDVDYPEVIALRHRLYPAQAAGTMIGSSVTDPSWLDTIPADAPALIIAEGLLMYLSEAEVGDLLGALTTRLPGGELVFDGFNRLGIRLAQSNRMIKATGATLNWNIDEPRELEVLVPKLRFVAELMIYDPAEAAQFRRFSLPARLAIRVMHAVPGFRRIGRLLRYRF</sequence>
<dbReference type="PIRSF" id="PIRSF028177">
    <property type="entry name" value="Polyketide_synth_Omtfrase_TcmP"/>
    <property type="match status" value="1"/>
</dbReference>
<name>A0A4D7B4T3_9HYPH</name>
<keyword evidence="2 3" id="KW-0808">Transferase</keyword>
<dbReference type="Proteomes" id="UP000298781">
    <property type="component" value="Chromosome"/>
</dbReference>
<dbReference type="AlphaFoldDB" id="A0A4D7B4T3"/>
<dbReference type="InterPro" id="IPR007213">
    <property type="entry name" value="Ppm1/Ppm2/Tcmp"/>
</dbReference>
<reference evidence="3 4" key="1">
    <citation type="submission" date="2019-04" db="EMBL/GenBank/DDBJ databases">
        <title>Phreatobacter aquaticus sp. nov.</title>
        <authorList>
            <person name="Choi A."/>
        </authorList>
    </citation>
    <scope>NUCLEOTIDE SEQUENCE [LARGE SCALE GENOMIC DNA]</scope>
    <source>
        <strain evidence="3 4">KCTC 52518</strain>
    </source>
</reference>
<dbReference type="InterPro" id="IPR016874">
    <property type="entry name" value="TcmP-like"/>
</dbReference>
<dbReference type="SUPFAM" id="SSF53335">
    <property type="entry name" value="S-adenosyl-L-methionine-dependent methyltransferases"/>
    <property type="match status" value="1"/>
</dbReference>
<dbReference type="GO" id="GO:0032259">
    <property type="term" value="P:methylation"/>
    <property type="evidence" value="ECO:0007669"/>
    <property type="project" value="UniProtKB-KW"/>
</dbReference>
<gene>
    <name evidence="3" type="ORF">E8M01_34065</name>
</gene>
<evidence type="ECO:0000256" key="2">
    <source>
        <dbReference type="ARBA" id="ARBA00022679"/>
    </source>
</evidence>
<proteinExistence type="predicted"/>
<keyword evidence="1 3" id="KW-0489">Methyltransferase</keyword>
<protein>
    <submittedName>
        <fullName evidence="3">Class I SAM-dependent methyltransferase</fullName>
    </submittedName>
</protein>
<evidence type="ECO:0000313" key="3">
    <source>
        <dbReference type="EMBL" id="QCI68819.1"/>
    </source>
</evidence>
<evidence type="ECO:0000256" key="1">
    <source>
        <dbReference type="ARBA" id="ARBA00022603"/>
    </source>
</evidence>
<dbReference type="PANTHER" id="PTHR43619:SF2">
    <property type="entry name" value="S-ADENOSYL-L-METHIONINE-DEPENDENT METHYLTRANSFERASES SUPERFAMILY PROTEIN"/>
    <property type="match status" value="1"/>
</dbReference>
<keyword evidence="4" id="KW-1185">Reference proteome</keyword>
<dbReference type="OrthoDB" id="9800233at2"/>
<dbReference type="EMBL" id="CP039690">
    <property type="protein sequence ID" value="QCI68819.1"/>
    <property type="molecule type" value="Genomic_DNA"/>
</dbReference>
<dbReference type="GO" id="GO:0008168">
    <property type="term" value="F:methyltransferase activity"/>
    <property type="evidence" value="ECO:0007669"/>
    <property type="project" value="UniProtKB-KW"/>
</dbReference>
<evidence type="ECO:0000313" key="4">
    <source>
        <dbReference type="Proteomes" id="UP000298781"/>
    </source>
</evidence>
<organism evidence="3 4">
    <name type="scientific">Phreatobacter stygius</name>
    <dbReference type="NCBI Taxonomy" id="1940610"/>
    <lineage>
        <taxon>Bacteria</taxon>
        <taxon>Pseudomonadati</taxon>
        <taxon>Pseudomonadota</taxon>
        <taxon>Alphaproteobacteria</taxon>
        <taxon>Hyphomicrobiales</taxon>
        <taxon>Phreatobacteraceae</taxon>
        <taxon>Phreatobacter</taxon>
    </lineage>
</organism>
<dbReference type="Pfam" id="PF04072">
    <property type="entry name" value="LCM"/>
    <property type="match status" value="1"/>
</dbReference>